<dbReference type="PANTHER" id="PTHR46865:SF2">
    <property type="entry name" value="MONOOXYGENASE"/>
    <property type="match status" value="1"/>
</dbReference>
<dbReference type="Pfam" id="PF01494">
    <property type="entry name" value="FAD_binding_3"/>
    <property type="match status" value="1"/>
</dbReference>
<dbReference type="EMBL" id="BAAFSV010000005">
    <property type="protein sequence ID" value="GAB1319275.1"/>
    <property type="molecule type" value="Genomic_DNA"/>
</dbReference>
<evidence type="ECO:0000313" key="8">
    <source>
        <dbReference type="Proteomes" id="UP001628179"/>
    </source>
</evidence>
<keyword evidence="1" id="KW-0285">Flavoprotein</keyword>
<dbReference type="RefSeq" id="XP_070921005.1">
    <property type="nucleotide sequence ID" value="XM_071064904.1"/>
</dbReference>
<reference evidence="7 8" key="1">
    <citation type="submission" date="2024-09" db="EMBL/GenBank/DDBJ databases">
        <title>Itraconazole resistance in Madurella fahalii resulting from another homologue of gene encoding cytochrome P450 14-alpha sterol demethylase (CYP51).</title>
        <authorList>
            <person name="Yoshioka I."/>
            <person name="Fahal A.H."/>
            <person name="Kaneko S."/>
            <person name="Yaguchi T."/>
        </authorList>
    </citation>
    <scope>NUCLEOTIDE SEQUENCE [LARGE SCALE GENOMIC DNA]</scope>
    <source>
        <strain evidence="7 8">IFM 68171</strain>
    </source>
</reference>
<keyword evidence="5" id="KW-0812">Transmembrane</keyword>
<feature type="compositionally biased region" description="Polar residues" evidence="4">
    <location>
        <begin position="144"/>
        <end position="159"/>
    </location>
</feature>
<keyword evidence="5" id="KW-1133">Transmembrane helix</keyword>
<sequence length="448" mass="48529">MSHHQKLRVLVVGASIAGPTAAYWFAKAGAQVTVIERFPQLRVGGQAIDIRTVGVTVMRKMSGMEAAVRAKATPITGIRFVDSHCRAVATIEATSNPDQQSLVSEYEILRGDLAEILVDLTRTNENIRYIFGEQVASIEPRSPAPTSDNKPNTDITDNGPVTVTFINNTLPPTKFDLVVACDGSTSRTRALGFACPVRAHMRPINWWAAYFSIRGDPDPSLPLSQLHSTTLGQAYSAPGGRLIMAGPDRSPGVTRAAIMGIQQPAHLMASFREAQQQGEDALKSLIAEQFSSAGWLCPALIAGMLAASPDFYATEIVQVRPPSLYNLSRRVVLVGDAGYAAGPTGTGTSLALAGAYVLAGEVARHRGDLRRALAGYEQVMRPLVEELTQIPNLLGTALAPQTRWGVRVRNGVLWFVSWSGLLGWVQQFMAGAFKKMEEEMLPEYDWVE</sequence>
<evidence type="ECO:0000256" key="3">
    <source>
        <dbReference type="ARBA" id="ARBA00023002"/>
    </source>
</evidence>
<dbReference type="PRINTS" id="PR00420">
    <property type="entry name" value="RNGMNOXGNASE"/>
</dbReference>
<name>A0ABQ0GNR6_9PEZI</name>
<proteinExistence type="predicted"/>
<dbReference type="GeneID" id="98180227"/>
<keyword evidence="3" id="KW-0560">Oxidoreductase</keyword>
<dbReference type="InterPro" id="IPR002938">
    <property type="entry name" value="FAD-bd"/>
</dbReference>
<dbReference type="Proteomes" id="UP001628179">
    <property type="component" value="Unassembled WGS sequence"/>
</dbReference>
<gene>
    <name evidence="7" type="ORF">MFIFM68171_09485</name>
</gene>
<evidence type="ECO:0000259" key="6">
    <source>
        <dbReference type="Pfam" id="PF01494"/>
    </source>
</evidence>
<evidence type="ECO:0000256" key="2">
    <source>
        <dbReference type="ARBA" id="ARBA00022827"/>
    </source>
</evidence>
<protein>
    <submittedName>
        <fullName evidence="7">Oxidoreductase</fullName>
    </submittedName>
</protein>
<keyword evidence="8" id="KW-1185">Reference proteome</keyword>
<feature type="region of interest" description="Disordered" evidence="4">
    <location>
        <begin position="139"/>
        <end position="159"/>
    </location>
</feature>
<dbReference type="InterPro" id="IPR051704">
    <property type="entry name" value="FAD_aromatic-hydroxylase"/>
</dbReference>
<dbReference type="PANTHER" id="PTHR46865">
    <property type="entry name" value="OXIDOREDUCTASE-RELATED"/>
    <property type="match status" value="1"/>
</dbReference>
<accession>A0ABQ0GNR6</accession>
<dbReference type="Gene3D" id="3.50.50.60">
    <property type="entry name" value="FAD/NAD(P)-binding domain"/>
    <property type="match status" value="1"/>
</dbReference>
<evidence type="ECO:0000256" key="1">
    <source>
        <dbReference type="ARBA" id="ARBA00022630"/>
    </source>
</evidence>
<organism evidence="7 8">
    <name type="scientific">Madurella fahalii</name>
    <dbReference type="NCBI Taxonomy" id="1157608"/>
    <lineage>
        <taxon>Eukaryota</taxon>
        <taxon>Fungi</taxon>
        <taxon>Dikarya</taxon>
        <taxon>Ascomycota</taxon>
        <taxon>Pezizomycotina</taxon>
        <taxon>Sordariomycetes</taxon>
        <taxon>Sordariomycetidae</taxon>
        <taxon>Sordariales</taxon>
        <taxon>Sordariales incertae sedis</taxon>
        <taxon>Madurella</taxon>
    </lineage>
</organism>
<dbReference type="SUPFAM" id="SSF51905">
    <property type="entry name" value="FAD/NAD(P)-binding domain"/>
    <property type="match status" value="1"/>
</dbReference>
<feature type="domain" description="FAD-binding" evidence="6">
    <location>
        <begin position="7"/>
        <end position="260"/>
    </location>
</feature>
<keyword evidence="5" id="KW-0472">Membrane</keyword>
<evidence type="ECO:0000313" key="7">
    <source>
        <dbReference type="EMBL" id="GAB1319275.1"/>
    </source>
</evidence>
<feature type="transmembrane region" description="Helical" evidence="5">
    <location>
        <begin position="7"/>
        <end position="26"/>
    </location>
</feature>
<evidence type="ECO:0000256" key="4">
    <source>
        <dbReference type="SAM" id="MobiDB-lite"/>
    </source>
</evidence>
<evidence type="ECO:0000256" key="5">
    <source>
        <dbReference type="SAM" id="Phobius"/>
    </source>
</evidence>
<keyword evidence="2" id="KW-0274">FAD</keyword>
<comment type="caution">
    <text evidence="7">The sequence shown here is derived from an EMBL/GenBank/DDBJ whole genome shotgun (WGS) entry which is preliminary data.</text>
</comment>
<dbReference type="InterPro" id="IPR036188">
    <property type="entry name" value="FAD/NAD-bd_sf"/>
</dbReference>